<accession>A0A929RYL1</accession>
<dbReference type="PANTHER" id="PTHR30570:SF1">
    <property type="entry name" value="PHOSPHATE-BINDING PROTEIN PSTS"/>
    <property type="match status" value="1"/>
</dbReference>
<dbReference type="AlphaFoldDB" id="A0A929RYL1"/>
<dbReference type="InterPro" id="IPR024370">
    <property type="entry name" value="PBP_domain"/>
</dbReference>
<comment type="caution">
    <text evidence="4">The sequence shown here is derived from an EMBL/GenBank/DDBJ whole genome shotgun (WGS) entry which is preliminary data.</text>
</comment>
<proteinExistence type="predicted"/>
<feature type="signal peptide" evidence="2">
    <location>
        <begin position="1"/>
        <end position="21"/>
    </location>
</feature>
<dbReference type="Gene3D" id="3.40.190.10">
    <property type="entry name" value="Periplasmic binding protein-like II"/>
    <property type="match status" value="2"/>
</dbReference>
<evidence type="ECO:0000313" key="4">
    <source>
        <dbReference type="EMBL" id="MBF0970054.1"/>
    </source>
</evidence>
<name>A0A929RYL1_9BACT</name>
<dbReference type="RefSeq" id="WP_303763253.1">
    <property type="nucleotide sequence ID" value="NZ_JABZGR010000006.1"/>
</dbReference>
<keyword evidence="1 2" id="KW-0732">Signal</keyword>
<dbReference type="PANTHER" id="PTHR30570">
    <property type="entry name" value="PERIPLASMIC PHOSPHATE BINDING COMPONENT OF PHOSPHATE ABC TRANSPORTER"/>
    <property type="match status" value="1"/>
</dbReference>
<reference evidence="4" key="1">
    <citation type="submission" date="2020-04" db="EMBL/GenBank/DDBJ databases">
        <title>Deep metagenomics examines the oral microbiome during advanced dental caries in children, revealing novel taxa and co-occurrences with host molecules.</title>
        <authorList>
            <person name="Baker J.L."/>
            <person name="Morton J.T."/>
            <person name="Dinis M."/>
            <person name="Alvarez R."/>
            <person name="Tran N.C."/>
            <person name="Knight R."/>
            <person name="Edlund A."/>
        </authorList>
    </citation>
    <scope>NUCLEOTIDE SEQUENCE</scope>
    <source>
        <strain evidence="4">JCVI_34_bin.1</strain>
    </source>
</reference>
<gene>
    <name evidence="4" type="ORF">HXK21_03285</name>
</gene>
<dbReference type="SUPFAM" id="SSF53850">
    <property type="entry name" value="Periplasmic binding protein-like II"/>
    <property type="match status" value="1"/>
</dbReference>
<feature type="domain" description="PBP" evidence="3">
    <location>
        <begin position="35"/>
        <end position="286"/>
    </location>
</feature>
<dbReference type="Proteomes" id="UP000704068">
    <property type="component" value="Unassembled WGS sequence"/>
</dbReference>
<evidence type="ECO:0000256" key="1">
    <source>
        <dbReference type="ARBA" id="ARBA00022729"/>
    </source>
</evidence>
<dbReference type="Pfam" id="PF12849">
    <property type="entry name" value="PBP_like_2"/>
    <property type="match status" value="1"/>
</dbReference>
<protein>
    <submittedName>
        <fullName evidence="4">Substrate-binding domain-containing protein</fullName>
    </submittedName>
</protein>
<evidence type="ECO:0000256" key="2">
    <source>
        <dbReference type="SAM" id="SignalP"/>
    </source>
</evidence>
<feature type="chain" id="PRO_5036766588" evidence="2">
    <location>
        <begin position="22"/>
        <end position="315"/>
    </location>
</feature>
<evidence type="ECO:0000259" key="3">
    <source>
        <dbReference type="Pfam" id="PF12849"/>
    </source>
</evidence>
<dbReference type="PROSITE" id="PS51257">
    <property type="entry name" value="PROKAR_LIPOPROTEIN"/>
    <property type="match status" value="1"/>
</dbReference>
<dbReference type="InterPro" id="IPR050811">
    <property type="entry name" value="Phosphate_ABC_transporter"/>
</dbReference>
<sequence length="315" mass="35547">MKRTTQIFTSACLLAVFLLTACHGDKKGADLLKQNEVTIAIDATFRPIMEMELDQFAKTHLDAILKPVYCSEDSAIQLLLNDSVRTIVVTRKLTANEQERLRQHRLSGAQSLIATDAFALIVNKNNPDTLIRVDEIRKIVSGQITHWNQLEKGSKKSKIHLVFDDSRSSTVRYMRDSLCGGKPLKGNLFAQGSNEAVIQAVKDNPDAIGVVGTDWLRGDNATVLANFDHLDIKVMLVTASKEQYPQYYRPYQYNIAMDYYPLTRSVYVISTDPHTNSQAKYLYFFLKGQKGQLIFCNNSQLLPSMQVQVRDVSIH</sequence>
<evidence type="ECO:0000313" key="5">
    <source>
        <dbReference type="Proteomes" id="UP000704068"/>
    </source>
</evidence>
<dbReference type="EMBL" id="JABZGR010000006">
    <property type="protein sequence ID" value="MBF0970054.1"/>
    <property type="molecule type" value="Genomic_DNA"/>
</dbReference>
<organism evidence="4 5">
    <name type="scientific">Alloprevotella tannerae</name>
    <dbReference type="NCBI Taxonomy" id="76122"/>
    <lineage>
        <taxon>Bacteria</taxon>
        <taxon>Pseudomonadati</taxon>
        <taxon>Bacteroidota</taxon>
        <taxon>Bacteroidia</taxon>
        <taxon>Bacteroidales</taxon>
        <taxon>Prevotellaceae</taxon>
        <taxon>Alloprevotella</taxon>
    </lineage>
</organism>